<keyword evidence="1" id="KW-1133">Transmembrane helix</keyword>
<feature type="transmembrane region" description="Helical" evidence="1">
    <location>
        <begin position="70"/>
        <end position="87"/>
    </location>
</feature>
<gene>
    <name evidence="2" type="ORF">SAMN04487947_3822</name>
</gene>
<keyword evidence="1" id="KW-0472">Membrane</keyword>
<dbReference type="Proteomes" id="UP000198531">
    <property type="component" value="Unassembled WGS sequence"/>
</dbReference>
<sequence>MFVNYFDDDGRSSPLNLAAGRLLLGCWLVWKTVWYDWAGVLDVPFRAMANPRYEWAIPTGMPWLLTVEKWLLVGLVLLVVVGYRLRVTGVASSFLLAHLATVRSTLVNTGEVDSLFIGSVLLLFFALYPDDDALSVDGLRAVRTRSLDSLVDLLQSEDDRRYRMPALKYALLTLALLFFSTGVSKVVDGGGLGFVAPDNLARLVLVRSYVYPWHDVQLAVVEYPLLGVLGGVGTLVLELGFLAAVLAGLSVTPFVLGLVAFTLSNVVLLGIFFVDNLFFLALFAAFDRAYARLAVDRDLDLVFDEHCLFCARSLYPVKLLDVTDSVTFYTQYDAPDEYASRPGVDFERAMFVFDGVDTYEGYDAFRELLGQNRLFHPLAWVMSRGPVQSVGRRVYRYVADNRSRHFACRPAHLD</sequence>
<dbReference type="AlphaFoldDB" id="A0A1I6IX85"/>
<protein>
    <submittedName>
        <fullName evidence="2">Predicted thiol-disulfide oxidoreductase YuxK, DCC family</fullName>
    </submittedName>
</protein>
<dbReference type="Pfam" id="PF04134">
    <property type="entry name" value="DCC1-like"/>
    <property type="match status" value="1"/>
</dbReference>
<feature type="transmembrane region" description="Helical" evidence="1">
    <location>
        <begin position="169"/>
        <end position="196"/>
    </location>
</feature>
<feature type="transmembrane region" description="Helical" evidence="1">
    <location>
        <begin position="216"/>
        <end position="236"/>
    </location>
</feature>
<evidence type="ECO:0000256" key="1">
    <source>
        <dbReference type="SAM" id="Phobius"/>
    </source>
</evidence>
<evidence type="ECO:0000313" key="2">
    <source>
        <dbReference type="EMBL" id="SFR71313.1"/>
    </source>
</evidence>
<dbReference type="STRING" id="553469.SAMN04487947_3822"/>
<dbReference type="RefSeq" id="WP_089810645.1">
    <property type="nucleotide sequence ID" value="NZ_FOYT01000005.1"/>
</dbReference>
<reference evidence="3" key="1">
    <citation type="submission" date="2016-10" db="EMBL/GenBank/DDBJ databases">
        <authorList>
            <person name="Varghese N."/>
            <person name="Submissions S."/>
        </authorList>
    </citation>
    <scope>NUCLEOTIDE SEQUENCE [LARGE SCALE GENOMIC DNA]</scope>
    <source>
        <strain evidence="3">CGMCC 1.7736</strain>
    </source>
</reference>
<dbReference type="InterPro" id="IPR007263">
    <property type="entry name" value="DCC1-like"/>
</dbReference>
<name>A0A1I6IX85_9EURY</name>
<accession>A0A1I6IX85</accession>
<dbReference type="OrthoDB" id="303844at2157"/>
<dbReference type="EMBL" id="FOYT01000005">
    <property type="protein sequence ID" value="SFR71313.1"/>
    <property type="molecule type" value="Genomic_DNA"/>
</dbReference>
<organism evidence="2 3">
    <name type="scientific">Halogeometricum rufum</name>
    <dbReference type="NCBI Taxonomy" id="553469"/>
    <lineage>
        <taxon>Archaea</taxon>
        <taxon>Methanobacteriati</taxon>
        <taxon>Methanobacteriota</taxon>
        <taxon>Stenosarchaea group</taxon>
        <taxon>Halobacteria</taxon>
        <taxon>Halobacteriales</taxon>
        <taxon>Haloferacaceae</taxon>
        <taxon>Halogeometricum</taxon>
    </lineage>
</organism>
<dbReference type="GO" id="GO:0015035">
    <property type="term" value="F:protein-disulfide reductase activity"/>
    <property type="evidence" value="ECO:0007669"/>
    <property type="project" value="InterPro"/>
</dbReference>
<evidence type="ECO:0000313" key="3">
    <source>
        <dbReference type="Proteomes" id="UP000198531"/>
    </source>
</evidence>
<keyword evidence="1" id="KW-0812">Transmembrane</keyword>
<proteinExistence type="predicted"/>
<keyword evidence="3" id="KW-1185">Reference proteome</keyword>